<comment type="caution">
    <text evidence="2">The sequence shown here is derived from an EMBL/GenBank/DDBJ whole genome shotgun (WGS) entry which is preliminary data.</text>
</comment>
<accession>A0A7Y2P1E6</accession>
<feature type="chain" id="PRO_5030955789" evidence="1">
    <location>
        <begin position="27"/>
        <end position="197"/>
    </location>
</feature>
<name>A0A7Y2P1E6_9BURK</name>
<dbReference type="RefSeq" id="WP_171084677.1">
    <property type="nucleotide sequence ID" value="NZ_JABAIV010000003.1"/>
</dbReference>
<dbReference type="AlphaFoldDB" id="A0A7Y2P1E6"/>
<dbReference type="NCBIfam" id="NF038129">
    <property type="entry name" value="PEP_NF038129"/>
    <property type="match status" value="1"/>
</dbReference>
<protein>
    <submittedName>
        <fullName evidence="2">PEP-CTERM sorting domain-containing protein</fullName>
    </submittedName>
</protein>
<evidence type="ECO:0000313" key="3">
    <source>
        <dbReference type="Proteomes" id="UP000533905"/>
    </source>
</evidence>
<sequence length="197" mass="20462">MSNLKNLFIRALLALCIVSAAPAALAGPIYRVSLNTATWQGESGYLDLSYGGLIGSATGTAVASNFTGDFDDSAEVYFDNFASGTRATGFTLISSENLAFVSQAVNFGGVFTFDLRFDSLGEGLASDFGVGLSDLDFNALEGFSGFTFTLLPGDDTALPVDPAPGIGGVVAVPEPSDWLLMSTGLALLGFTLRRSAR</sequence>
<gene>
    <name evidence="2" type="ORF">HGB41_12370</name>
</gene>
<dbReference type="NCBIfam" id="TIGR02595">
    <property type="entry name" value="PEP_CTERM"/>
    <property type="match status" value="1"/>
</dbReference>
<feature type="signal peptide" evidence="1">
    <location>
        <begin position="1"/>
        <end position="26"/>
    </location>
</feature>
<dbReference type="InterPro" id="IPR013424">
    <property type="entry name" value="Ice-binding_C"/>
</dbReference>
<evidence type="ECO:0000313" key="2">
    <source>
        <dbReference type="EMBL" id="NNG23789.1"/>
    </source>
</evidence>
<reference evidence="2 3" key="1">
    <citation type="submission" date="2020-04" db="EMBL/GenBank/DDBJ databases">
        <title>Massilia sp. nov., a cold adapted bacteria isolated from Arctic soil.</title>
        <authorList>
            <person name="Son J."/>
            <person name="Ka J.-O."/>
        </authorList>
    </citation>
    <scope>NUCLEOTIDE SEQUENCE [LARGE SCALE GENOMIC DNA]</scope>
    <source>
        <strain evidence="2 3">ML15P13</strain>
    </source>
</reference>
<keyword evidence="1" id="KW-0732">Signal</keyword>
<evidence type="ECO:0000256" key="1">
    <source>
        <dbReference type="SAM" id="SignalP"/>
    </source>
</evidence>
<dbReference type="Proteomes" id="UP000533905">
    <property type="component" value="Unassembled WGS sequence"/>
</dbReference>
<dbReference type="EMBL" id="JABAIV010000003">
    <property type="protein sequence ID" value="NNG23789.1"/>
    <property type="molecule type" value="Genomic_DNA"/>
</dbReference>
<proteinExistence type="predicted"/>
<keyword evidence="3" id="KW-1185">Reference proteome</keyword>
<organism evidence="2 3">
    <name type="scientific">Telluria aromaticivorans</name>
    <dbReference type="NCBI Taxonomy" id="2725995"/>
    <lineage>
        <taxon>Bacteria</taxon>
        <taxon>Pseudomonadati</taxon>
        <taxon>Pseudomonadota</taxon>
        <taxon>Betaproteobacteria</taxon>
        <taxon>Burkholderiales</taxon>
        <taxon>Oxalobacteraceae</taxon>
        <taxon>Telluria group</taxon>
        <taxon>Telluria</taxon>
    </lineage>
</organism>